<dbReference type="InterPro" id="IPR039426">
    <property type="entry name" value="TonB-dep_rcpt-like"/>
</dbReference>
<evidence type="ECO:0000256" key="5">
    <source>
        <dbReference type="ARBA" id="ARBA00022496"/>
    </source>
</evidence>
<dbReference type="InterPro" id="IPR010917">
    <property type="entry name" value="TonB_rcpt_CS"/>
</dbReference>
<dbReference type="FunFam" id="2.170.130.10:FF:000010">
    <property type="entry name" value="Ferripyoverdine receptor"/>
    <property type="match status" value="1"/>
</dbReference>
<keyword evidence="13 14" id="KW-0998">Cell outer membrane</keyword>
<keyword evidence="10 16" id="KW-0798">TonB box</keyword>
<keyword evidence="20" id="KW-1185">Reference proteome</keyword>
<reference evidence="20" key="1">
    <citation type="submission" date="2016-10" db="EMBL/GenBank/DDBJ databases">
        <authorList>
            <person name="Varghese N."/>
            <person name="Submissions S."/>
        </authorList>
    </citation>
    <scope>NUCLEOTIDE SEQUENCE [LARGE SCALE GENOMIC DNA]</scope>
    <source>
        <strain evidence="20">LMG 2223</strain>
    </source>
</reference>
<protein>
    <submittedName>
        <fullName evidence="19">Outer-membrane receptor for ferric coprogen and ferric-rhodotorulic acid</fullName>
    </submittedName>
</protein>
<name>A0A1H2MYF6_9PSED</name>
<keyword evidence="7 17" id="KW-0732">Signal</keyword>
<proteinExistence type="inferred from homology"/>
<dbReference type="GO" id="GO:0015891">
    <property type="term" value="P:siderophore transport"/>
    <property type="evidence" value="ECO:0007669"/>
    <property type="project" value="InterPro"/>
</dbReference>
<sequence length="829" mass="91551">MTRPVPRPMNPYVKAFLMSHALSKRFSLTALNLAMAMALPLAAHAQEQAVDFNIPQQPLANALRTFGQQSSVQVLYSPDDIQGLRSTRLNGRFSAQEGLARLLQNTGISYSFQGNSASISRQTGDAMELAATTVVGQSGLGVNTENTRSYTTGAVTIGKSERSLKEIPQTVTVLTAQRIKDQNITTLNDVYGLVPGVVTYGALNGDNQPYARGFEIDNFQVNGIPIPAGTSTGISSLNWSDLISYERVEVLKGSAGLFQGAGSPGGAINLVRKRAGGDFKLSTVTQAGTWDNYRQEVDVQGALNEEKTLRGRLATSYSTRHYFYDGGKSKRASTYGVLEFDLNPDTLLSAGFTYQNADNRSTMDWGLPGYKDGSKIDFKRSTNLSSPSDYNDVESTQYFFEAKHQLNDDWKATLATNYTRFNLDALYSNTGGQIDPVDNSGAYNWAEGRGENNYQYNTDLFVNGNFDMLGHRSEAILGANISHSKRVAGRYNVTDYKGAYDFIPDILNFIPPKYERTDKYRTTTSTLDQQGLYGSLRVNVFEPLDVIVGARVSWWDYKQDMLNETNGRHTKSDMQTNAKVVPFYGLVYALNPNWSAYASYAEIFTPQLNVETAAGNALTPRSGDTYELGLKGEFYDGTLNTNFALFRTTYSGLAQRDPNQPTTCNCYVAGGKVRAQGFEAEITGRVMPGLELTAGYTFNTSKYVKNPNNPDLEDTTFQTSMPEHMLRAWANYQLQGEYSKWQVGAGTNIQSGVYGRHVGGNVGTGIKNETGGYAIYNARVAYDVTKNVNLAVNIENIFDRTYYSQTGTIESNSYYGNPRNLMFTMRTNF</sequence>
<evidence type="ECO:0000256" key="1">
    <source>
        <dbReference type="ARBA" id="ARBA00004571"/>
    </source>
</evidence>
<dbReference type="CDD" id="cd01347">
    <property type="entry name" value="ligand_gated_channel"/>
    <property type="match status" value="1"/>
</dbReference>
<dbReference type="InterPro" id="IPR012910">
    <property type="entry name" value="Plug_dom"/>
</dbReference>
<dbReference type="EMBL" id="LT629802">
    <property type="protein sequence ID" value="SDU98383.1"/>
    <property type="molecule type" value="Genomic_DNA"/>
</dbReference>
<feature type="domain" description="Secretin/TonB short N-terminal" evidence="18">
    <location>
        <begin position="72"/>
        <end position="122"/>
    </location>
</feature>
<accession>A0A1H2MYF6</accession>
<dbReference type="InterPro" id="IPR037066">
    <property type="entry name" value="Plug_dom_sf"/>
</dbReference>
<dbReference type="PANTHER" id="PTHR32552:SF74">
    <property type="entry name" value="HYDROXAMATE SIDEROPHORE RECEPTOR FHUE"/>
    <property type="match status" value="1"/>
</dbReference>
<dbReference type="SMART" id="SM00965">
    <property type="entry name" value="STN"/>
    <property type="match status" value="1"/>
</dbReference>
<comment type="subcellular location">
    <subcellularLocation>
        <location evidence="1 14">Cell outer membrane</location>
        <topology evidence="1 14">Multi-pass membrane protein</topology>
    </subcellularLocation>
</comment>
<evidence type="ECO:0000256" key="3">
    <source>
        <dbReference type="ARBA" id="ARBA00022448"/>
    </source>
</evidence>
<dbReference type="Pfam" id="PF00593">
    <property type="entry name" value="TonB_dep_Rec_b-barrel"/>
    <property type="match status" value="1"/>
</dbReference>
<keyword evidence="6 14" id="KW-0812">Transmembrane</keyword>
<evidence type="ECO:0000256" key="8">
    <source>
        <dbReference type="ARBA" id="ARBA00023004"/>
    </source>
</evidence>
<dbReference type="PROSITE" id="PS52016">
    <property type="entry name" value="TONB_DEPENDENT_REC_3"/>
    <property type="match status" value="1"/>
</dbReference>
<dbReference type="PROSITE" id="PS01156">
    <property type="entry name" value="TONB_DEPENDENT_REC_2"/>
    <property type="match status" value="1"/>
</dbReference>
<evidence type="ECO:0000256" key="17">
    <source>
        <dbReference type="SAM" id="SignalP"/>
    </source>
</evidence>
<evidence type="ECO:0000256" key="14">
    <source>
        <dbReference type="PROSITE-ProRule" id="PRU01360"/>
    </source>
</evidence>
<keyword evidence="3 14" id="KW-0813">Transport</keyword>
<evidence type="ECO:0000256" key="15">
    <source>
        <dbReference type="PROSITE-ProRule" id="PRU10144"/>
    </source>
</evidence>
<dbReference type="InterPro" id="IPR010105">
    <property type="entry name" value="TonB_sidphr_rcpt"/>
</dbReference>
<keyword evidence="11 14" id="KW-0472">Membrane</keyword>
<evidence type="ECO:0000256" key="6">
    <source>
        <dbReference type="ARBA" id="ARBA00022692"/>
    </source>
</evidence>
<keyword evidence="9" id="KW-0406">Ion transport</keyword>
<feature type="signal peptide" evidence="17">
    <location>
        <begin position="1"/>
        <end position="45"/>
    </location>
</feature>
<evidence type="ECO:0000256" key="11">
    <source>
        <dbReference type="ARBA" id="ARBA00023136"/>
    </source>
</evidence>
<dbReference type="Pfam" id="PF07715">
    <property type="entry name" value="Plug"/>
    <property type="match status" value="1"/>
</dbReference>
<evidence type="ECO:0000256" key="9">
    <source>
        <dbReference type="ARBA" id="ARBA00023065"/>
    </source>
</evidence>
<evidence type="ECO:0000256" key="2">
    <source>
        <dbReference type="ARBA" id="ARBA00009810"/>
    </source>
</evidence>
<evidence type="ECO:0000313" key="19">
    <source>
        <dbReference type="EMBL" id="SDU98383.1"/>
    </source>
</evidence>
<evidence type="ECO:0000256" key="16">
    <source>
        <dbReference type="RuleBase" id="RU003357"/>
    </source>
</evidence>
<dbReference type="Gene3D" id="3.55.50.30">
    <property type="match status" value="1"/>
</dbReference>
<dbReference type="InterPro" id="IPR036942">
    <property type="entry name" value="Beta-barrel_TonB_sf"/>
</dbReference>
<evidence type="ECO:0000259" key="18">
    <source>
        <dbReference type="SMART" id="SM00965"/>
    </source>
</evidence>
<evidence type="ECO:0000256" key="12">
    <source>
        <dbReference type="ARBA" id="ARBA00023170"/>
    </source>
</evidence>
<comment type="similarity">
    <text evidence="2 14 16">Belongs to the TonB-dependent receptor family.</text>
</comment>
<organism evidence="19 20">
    <name type="scientific">Pseudomonas mucidolens</name>
    <dbReference type="NCBI Taxonomy" id="46679"/>
    <lineage>
        <taxon>Bacteria</taxon>
        <taxon>Pseudomonadati</taxon>
        <taxon>Pseudomonadota</taxon>
        <taxon>Gammaproteobacteria</taxon>
        <taxon>Pseudomonadales</taxon>
        <taxon>Pseudomonadaceae</taxon>
        <taxon>Pseudomonas</taxon>
    </lineage>
</organism>
<keyword evidence="5" id="KW-0410">Iron transport</keyword>
<dbReference type="InterPro" id="IPR011662">
    <property type="entry name" value="Secretin/TonB_short_N"/>
</dbReference>
<dbReference type="PANTHER" id="PTHR32552">
    <property type="entry name" value="FERRICHROME IRON RECEPTOR-RELATED"/>
    <property type="match status" value="1"/>
</dbReference>
<evidence type="ECO:0000256" key="7">
    <source>
        <dbReference type="ARBA" id="ARBA00022729"/>
    </source>
</evidence>
<dbReference type="Gene3D" id="2.40.170.20">
    <property type="entry name" value="TonB-dependent receptor, beta-barrel domain"/>
    <property type="match status" value="1"/>
</dbReference>
<keyword evidence="8" id="KW-0408">Iron</keyword>
<keyword evidence="12 19" id="KW-0675">Receptor</keyword>
<keyword evidence="4 14" id="KW-1134">Transmembrane beta strand</keyword>
<evidence type="ECO:0000256" key="10">
    <source>
        <dbReference type="ARBA" id="ARBA00023077"/>
    </source>
</evidence>
<dbReference type="InterPro" id="IPR000531">
    <property type="entry name" value="Beta-barrel_TonB"/>
</dbReference>
<gene>
    <name evidence="19" type="ORF">SAMN05216202_2657</name>
</gene>
<dbReference type="Proteomes" id="UP000198600">
    <property type="component" value="Chromosome I"/>
</dbReference>
<evidence type="ECO:0000256" key="13">
    <source>
        <dbReference type="ARBA" id="ARBA00023237"/>
    </source>
</evidence>
<dbReference type="SUPFAM" id="SSF56935">
    <property type="entry name" value="Porins"/>
    <property type="match status" value="1"/>
</dbReference>
<dbReference type="GO" id="GO:0015344">
    <property type="term" value="F:siderophore uptake transmembrane transporter activity"/>
    <property type="evidence" value="ECO:0007669"/>
    <property type="project" value="TreeGrafter"/>
</dbReference>
<dbReference type="OrthoDB" id="8663017at2"/>
<evidence type="ECO:0000313" key="20">
    <source>
        <dbReference type="Proteomes" id="UP000198600"/>
    </source>
</evidence>
<dbReference type="NCBIfam" id="TIGR01783">
    <property type="entry name" value="TonB-siderophor"/>
    <property type="match status" value="1"/>
</dbReference>
<feature type="chain" id="PRO_5030027562" evidence="17">
    <location>
        <begin position="46"/>
        <end position="829"/>
    </location>
</feature>
<dbReference type="GO" id="GO:0009279">
    <property type="term" value="C:cell outer membrane"/>
    <property type="evidence" value="ECO:0007669"/>
    <property type="project" value="UniProtKB-SubCell"/>
</dbReference>
<dbReference type="Pfam" id="PF07660">
    <property type="entry name" value="STN"/>
    <property type="match status" value="1"/>
</dbReference>
<dbReference type="Gene3D" id="2.170.130.10">
    <property type="entry name" value="TonB-dependent receptor, plug domain"/>
    <property type="match status" value="1"/>
</dbReference>
<dbReference type="AlphaFoldDB" id="A0A1H2MYF6"/>
<dbReference type="STRING" id="46679.SAMN05216202_2657"/>
<feature type="short sequence motif" description="TonB C-terminal box" evidence="15">
    <location>
        <begin position="812"/>
        <end position="829"/>
    </location>
</feature>
<evidence type="ECO:0000256" key="4">
    <source>
        <dbReference type="ARBA" id="ARBA00022452"/>
    </source>
</evidence>
<dbReference type="GO" id="GO:0038023">
    <property type="term" value="F:signaling receptor activity"/>
    <property type="evidence" value="ECO:0007669"/>
    <property type="project" value="InterPro"/>
</dbReference>